<dbReference type="GO" id="GO:0003700">
    <property type="term" value="F:DNA-binding transcription factor activity"/>
    <property type="evidence" value="ECO:0007669"/>
    <property type="project" value="InterPro"/>
</dbReference>
<evidence type="ECO:0000313" key="3">
    <source>
        <dbReference type="Proteomes" id="UP000663801"/>
    </source>
</evidence>
<dbReference type="AlphaFoldDB" id="A0A938YJV1"/>
<reference evidence="2" key="1">
    <citation type="submission" date="2021-01" db="EMBL/GenBank/DDBJ databases">
        <title>KCTC 19127 draft genome.</title>
        <authorList>
            <person name="An D."/>
        </authorList>
    </citation>
    <scope>NUCLEOTIDE SEQUENCE</scope>
    <source>
        <strain evidence="2">KCTC 19127</strain>
    </source>
</reference>
<dbReference type="SMART" id="SM00418">
    <property type="entry name" value="HTH_ARSR"/>
    <property type="match status" value="1"/>
</dbReference>
<evidence type="ECO:0000313" key="2">
    <source>
        <dbReference type="EMBL" id="MBM9476028.1"/>
    </source>
</evidence>
<dbReference type="PROSITE" id="PS50987">
    <property type="entry name" value="HTH_ARSR_2"/>
    <property type="match status" value="1"/>
</dbReference>
<dbReference type="CDD" id="cd00090">
    <property type="entry name" value="HTH_ARSR"/>
    <property type="match status" value="1"/>
</dbReference>
<dbReference type="Pfam" id="PF01022">
    <property type="entry name" value="HTH_5"/>
    <property type="match status" value="1"/>
</dbReference>
<dbReference type="EMBL" id="JAERWL010000006">
    <property type="protein sequence ID" value="MBM9476028.1"/>
    <property type="molecule type" value="Genomic_DNA"/>
</dbReference>
<dbReference type="InterPro" id="IPR036390">
    <property type="entry name" value="WH_DNA-bd_sf"/>
</dbReference>
<organism evidence="2 3">
    <name type="scientific">Nakamurella flavida</name>
    <dbReference type="NCBI Taxonomy" id="363630"/>
    <lineage>
        <taxon>Bacteria</taxon>
        <taxon>Bacillati</taxon>
        <taxon>Actinomycetota</taxon>
        <taxon>Actinomycetes</taxon>
        <taxon>Nakamurellales</taxon>
        <taxon>Nakamurellaceae</taxon>
        <taxon>Nakamurella</taxon>
    </lineage>
</organism>
<dbReference type="GO" id="GO:0010288">
    <property type="term" value="P:response to lead ion"/>
    <property type="evidence" value="ECO:0007669"/>
    <property type="project" value="TreeGrafter"/>
</dbReference>
<accession>A0A938YJV1</accession>
<dbReference type="SUPFAM" id="SSF46785">
    <property type="entry name" value="Winged helix' DNA-binding domain"/>
    <property type="match status" value="1"/>
</dbReference>
<evidence type="ECO:0000259" key="1">
    <source>
        <dbReference type="PROSITE" id="PS50987"/>
    </source>
</evidence>
<dbReference type="PRINTS" id="PR00778">
    <property type="entry name" value="HTHARSR"/>
</dbReference>
<dbReference type="InterPro" id="IPR001845">
    <property type="entry name" value="HTH_ArsR_DNA-bd_dom"/>
</dbReference>
<dbReference type="NCBIfam" id="NF033788">
    <property type="entry name" value="HTH_metalloreg"/>
    <property type="match status" value="1"/>
</dbReference>
<dbReference type="RefSeq" id="WP_205256141.1">
    <property type="nucleotide sequence ID" value="NZ_BAAAPV010000003.1"/>
</dbReference>
<feature type="domain" description="HTH arsR-type" evidence="1">
    <location>
        <begin position="1"/>
        <end position="92"/>
    </location>
</feature>
<dbReference type="PANTHER" id="PTHR39168:SF2">
    <property type="entry name" value="HTH-TYPE TRANSCRIPTIONAL REGULATOR CMTR"/>
    <property type="match status" value="1"/>
</dbReference>
<name>A0A938YJV1_9ACTN</name>
<keyword evidence="3" id="KW-1185">Reference proteome</keyword>
<protein>
    <submittedName>
        <fullName evidence="2">Winged helix-turn-helix transcriptional regulator</fullName>
    </submittedName>
</protein>
<dbReference type="InterPro" id="IPR052543">
    <property type="entry name" value="HTH_Metal-responsive_Reg"/>
</dbReference>
<dbReference type="InterPro" id="IPR036388">
    <property type="entry name" value="WH-like_DNA-bd_sf"/>
</dbReference>
<comment type="caution">
    <text evidence="2">The sequence shown here is derived from an EMBL/GenBank/DDBJ whole genome shotgun (WGS) entry which is preliminary data.</text>
</comment>
<proteinExistence type="predicted"/>
<gene>
    <name evidence="2" type="ORF">JL107_06195</name>
</gene>
<dbReference type="InterPro" id="IPR011991">
    <property type="entry name" value="ArsR-like_HTH"/>
</dbReference>
<dbReference type="Gene3D" id="1.10.10.10">
    <property type="entry name" value="Winged helix-like DNA-binding domain superfamily/Winged helix DNA-binding domain"/>
    <property type="match status" value="1"/>
</dbReference>
<dbReference type="Proteomes" id="UP000663801">
    <property type="component" value="Unassembled WGS sequence"/>
</dbReference>
<dbReference type="GO" id="GO:0097063">
    <property type="term" value="F:cadmium ion sensor activity"/>
    <property type="evidence" value="ECO:0007669"/>
    <property type="project" value="TreeGrafter"/>
</dbReference>
<dbReference type="GO" id="GO:0032791">
    <property type="term" value="F:lead ion binding"/>
    <property type="evidence" value="ECO:0007669"/>
    <property type="project" value="TreeGrafter"/>
</dbReference>
<dbReference type="PANTHER" id="PTHR39168">
    <property type="entry name" value="TRANSCRIPTIONAL REGULATOR-RELATED"/>
    <property type="match status" value="1"/>
</dbReference>
<dbReference type="GO" id="GO:0046686">
    <property type="term" value="P:response to cadmium ion"/>
    <property type="evidence" value="ECO:0007669"/>
    <property type="project" value="TreeGrafter"/>
</dbReference>
<sequence length="105" mass="11115">MHASVLARFGHALSDPTRARVLLALRDAPGYPADLAELLGVSRQSLSNHLACLRGCGLVVTVPEGRRSRYELTDPKLAHALTDLLGVVLTVDPDHCASAAENGCC</sequence>
<dbReference type="GO" id="GO:0003677">
    <property type="term" value="F:DNA binding"/>
    <property type="evidence" value="ECO:0007669"/>
    <property type="project" value="TreeGrafter"/>
</dbReference>